<reference evidence="1" key="1">
    <citation type="journal article" date="2013" name="J. Plant Res.">
        <title>Effect of fungi and light on seed germination of three Opuntia species from semiarid lands of central Mexico.</title>
        <authorList>
            <person name="Delgado-Sanchez P."/>
            <person name="Jimenez-Bremont J.F."/>
            <person name="Guerrero-Gonzalez Mde L."/>
            <person name="Flores J."/>
        </authorList>
    </citation>
    <scope>NUCLEOTIDE SEQUENCE</scope>
    <source>
        <tissue evidence="1">Cladode</tissue>
    </source>
</reference>
<name>A0A7C9CHC9_OPUST</name>
<accession>A0A7C9CHC9</accession>
<reference evidence="1" key="2">
    <citation type="submission" date="2020-07" db="EMBL/GenBank/DDBJ databases">
        <authorList>
            <person name="Vera ALvarez R."/>
            <person name="Arias-Moreno D.M."/>
            <person name="Jimenez-Jacinto V."/>
            <person name="Jimenez-Bremont J.F."/>
            <person name="Swaminathan K."/>
            <person name="Moose S.P."/>
            <person name="Guerrero-Gonzalez M.L."/>
            <person name="Marino-Ramirez L."/>
            <person name="Landsman D."/>
            <person name="Rodriguez-Kessler M."/>
            <person name="Delgado-Sanchez P."/>
        </authorList>
    </citation>
    <scope>NUCLEOTIDE SEQUENCE</scope>
    <source>
        <tissue evidence="1">Cladode</tissue>
    </source>
</reference>
<dbReference type="AlphaFoldDB" id="A0A7C9CHC9"/>
<dbReference type="EMBL" id="GISG01009191">
    <property type="protein sequence ID" value="MBA4615884.1"/>
    <property type="molecule type" value="Transcribed_RNA"/>
</dbReference>
<proteinExistence type="predicted"/>
<organism evidence="1">
    <name type="scientific">Opuntia streptacantha</name>
    <name type="common">Prickly pear cactus</name>
    <name type="synonym">Opuntia cardona</name>
    <dbReference type="NCBI Taxonomy" id="393608"/>
    <lineage>
        <taxon>Eukaryota</taxon>
        <taxon>Viridiplantae</taxon>
        <taxon>Streptophyta</taxon>
        <taxon>Embryophyta</taxon>
        <taxon>Tracheophyta</taxon>
        <taxon>Spermatophyta</taxon>
        <taxon>Magnoliopsida</taxon>
        <taxon>eudicotyledons</taxon>
        <taxon>Gunneridae</taxon>
        <taxon>Pentapetalae</taxon>
        <taxon>Caryophyllales</taxon>
        <taxon>Cactineae</taxon>
        <taxon>Cactaceae</taxon>
        <taxon>Opuntioideae</taxon>
        <taxon>Opuntia</taxon>
    </lineage>
</organism>
<protein>
    <submittedName>
        <fullName evidence="1">Uncharacterized protein</fullName>
    </submittedName>
</protein>
<sequence length="103" mass="11287">MINSYLLLSDNAINNKQAALTPANAIWDDTYTALPTGYGHHVHGILDALVHPQETLLKHGYVFLGIPFGLCISINFVDLLNPSSQLGPANCNVIVLQLQQHRL</sequence>
<evidence type="ECO:0000313" key="1">
    <source>
        <dbReference type="EMBL" id="MBA4615884.1"/>
    </source>
</evidence>